<dbReference type="KEGG" id="csj:CSK29544_02419"/>
<name>A0A2S9UA56_CROSK</name>
<evidence type="ECO:0000313" key="1">
    <source>
        <dbReference type="EMBL" id="NYV40888.1"/>
    </source>
</evidence>
<dbReference type="AlphaFoldDB" id="A0A2S9UA56"/>
<proteinExistence type="predicted"/>
<reference evidence="1 2" key="1">
    <citation type="submission" date="2020-05" db="EMBL/GenBank/DDBJ databases">
        <title>The draft genome of Cronobacter sakazakii strain 145005.</title>
        <authorList>
            <person name="Yang J."/>
            <person name="Liu L."/>
            <person name="Feng Y."/>
            <person name="Zong Z."/>
        </authorList>
    </citation>
    <scope>NUCLEOTIDE SEQUENCE [LARGE SCALE GENOMIC DNA]</scope>
    <source>
        <strain evidence="1 2">145005</strain>
    </source>
</reference>
<dbReference type="Pfam" id="PF05973">
    <property type="entry name" value="Gp49"/>
    <property type="match status" value="1"/>
</dbReference>
<dbReference type="RefSeq" id="WP_004387788.1">
    <property type="nucleotide sequence ID" value="NZ_CAWNSY010000083.1"/>
</dbReference>
<dbReference type="InterPro" id="IPR009241">
    <property type="entry name" value="HigB-like"/>
</dbReference>
<sequence>MWTIYLTHEFECWLARQPQPLQEDVLAALGLLKIKGPHLGRPYADTLKGSRHAGMKELRVQHAGRPIRAFYAFDPHRYAIVLCAAQKKGDEKRFYRVMLRVADKLFSHYLNHREV</sequence>
<protein>
    <submittedName>
        <fullName evidence="1">Type II toxin-antitoxin system RelE/ParE family toxin</fullName>
    </submittedName>
</protein>
<dbReference type="Proteomes" id="UP000548673">
    <property type="component" value="Unassembled WGS sequence"/>
</dbReference>
<organism evidence="1 2">
    <name type="scientific">Cronobacter sakazakii</name>
    <name type="common">Enterobacter sakazakii</name>
    <dbReference type="NCBI Taxonomy" id="28141"/>
    <lineage>
        <taxon>Bacteria</taxon>
        <taxon>Pseudomonadati</taxon>
        <taxon>Pseudomonadota</taxon>
        <taxon>Gammaproteobacteria</taxon>
        <taxon>Enterobacterales</taxon>
        <taxon>Enterobacteriaceae</taxon>
        <taxon>Cronobacter</taxon>
    </lineage>
</organism>
<accession>A0A2S9UA56</accession>
<dbReference type="STRING" id="28141.CSK29544_02419"/>
<gene>
    <name evidence="1" type="ORF">HRR37_00390</name>
</gene>
<comment type="caution">
    <text evidence="1">The sequence shown here is derived from an EMBL/GenBank/DDBJ whole genome shotgun (WGS) entry which is preliminary data.</text>
</comment>
<evidence type="ECO:0000313" key="2">
    <source>
        <dbReference type="Proteomes" id="UP000548673"/>
    </source>
</evidence>
<dbReference type="EMBL" id="JABTXY010000011">
    <property type="protein sequence ID" value="NYV40888.1"/>
    <property type="molecule type" value="Genomic_DNA"/>
</dbReference>